<feature type="signal peptide" evidence="12">
    <location>
        <begin position="1"/>
        <end position="19"/>
    </location>
</feature>
<dbReference type="Pfam" id="PF17900">
    <property type="entry name" value="Peptidase_M1_N"/>
    <property type="match status" value="1"/>
</dbReference>
<evidence type="ECO:0000256" key="8">
    <source>
        <dbReference type="ARBA" id="ARBA00022723"/>
    </source>
</evidence>
<keyword evidence="6" id="KW-0031">Aminopeptidase</keyword>
<dbReference type="GO" id="GO:0016285">
    <property type="term" value="F:alanyl aminopeptidase activity"/>
    <property type="evidence" value="ECO:0007669"/>
    <property type="project" value="UniProtKB-EC"/>
</dbReference>
<dbReference type="Gene3D" id="1.25.10.10">
    <property type="entry name" value="Leucine-rich Repeat Variant"/>
    <property type="match status" value="1"/>
</dbReference>
<feature type="domain" description="Aminopeptidase N-like N-terminal" evidence="14">
    <location>
        <begin position="52"/>
        <end position="242"/>
    </location>
</feature>
<keyword evidence="10" id="KW-0862">Zinc</keyword>
<keyword evidence="9" id="KW-0378">Hydrolase</keyword>
<evidence type="ECO:0000256" key="12">
    <source>
        <dbReference type="SAM" id="SignalP"/>
    </source>
</evidence>
<evidence type="ECO:0000256" key="7">
    <source>
        <dbReference type="ARBA" id="ARBA00022670"/>
    </source>
</evidence>
<gene>
    <name evidence="15" type="ORF">GLV81_12555</name>
</gene>
<feature type="domain" description="Peptidase M1 membrane alanine aminopeptidase" evidence="13">
    <location>
        <begin position="281"/>
        <end position="486"/>
    </location>
</feature>
<dbReference type="CDD" id="cd09603">
    <property type="entry name" value="M1_APN_like"/>
    <property type="match status" value="1"/>
</dbReference>
<dbReference type="Proteomes" id="UP000426027">
    <property type="component" value="Chromosome"/>
</dbReference>
<evidence type="ECO:0000256" key="5">
    <source>
        <dbReference type="ARBA" id="ARBA00015611"/>
    </source>
</evidence>
<dbReference type="InterPro" id="IPR042097">
    <property type="entry name" value="Aminopeptidase_N-like_N_sf"/>
</dbReference>
<dbReference type="InterPro" id="IPR014782">
    <property type="entry name" value="Peptidase_M1_dom"/>
</dbReference>
<accession>A0A6I6H2M0</accession>
<dbReference type="InterPro" id="IPR045357">
    <property type="entry name" value="Aminopeptidase_N-like_N"/>
</dbReference>
<dbReference type="SUPFAM" id="SSF48371">
    <property type="entry name" value="ARM repeat"/>
    <property type="match status" value="1"/>
</dbReference>
<dbReference type="InterPro" id="IPR001930">
    <property type="entry name" value="Peptidase_M1"/>
</dbReference>
<dbReference type="GO" id="GO:0008270">
    <property type="term" value="F:zinc ion binding"/>
    <property type="evidence" value="ECO:0007669"/>
    <property type="project" value="InterPro"/>
</dbReference>
<keyword evidence="11" id="KW-0482">Metalloprotease</keyword>
<evidence type="ECO:0000256" key="9">
    <source>
        <dbReference type="ARBA" id="ARBA00022801"/>
    </source>
</evidence>
<evidence type="ECO:0000259" key="14">
    <source>
        <dbReference type="Pfam" id="PF17900"/>
    </source>
</evidence>
<dbReference type="EMBL" id="CP046566">
    <property type="protein sequence ID" value="QGW28821.1"/>
    <property type="molecule type" value="Genomic_DNA"/>
</dbReference>
<evidence type="ECO:0000256" key="3">
    <source>
        <dbReference type="ARBA" id="ARBA00010136"/>
    </source>
</evidence>
<dbReference type="InterPro" id="IPR011989">
    <property type="entry name" value="ARM-like"/>
</dbReference>
<dbReference type="Pfam" id="PF01433">
    <property type="entry name" value="Peptidase_M1"/>
    <property type="match status" value="1"/>
</dbReference>
<evidence type="ECO:0000256" key="10">
    <source>
        <dbReference type="ARBA" id="ARBA00022833"/>
    </source>
</evidence>
<evidence type="ECO:0000313" key="15">
    <source>
        <dbReference type="EMBL" id="QGW28821.1"/>
    </source>
</evidence>
<evidence type="ECO:0000256" key="6">
    <source>
        <dbReference type="ARBA" id="ARBA00022438"/>
    </source>
</evidence>
<evidence type="ECO:0000313" key="16">
    <source>
        <dbReference type="Proteomes" id="UP000426027"/>
    </source>
</evidence>
<dbReference type="AlphaFoldDB" id="A0A6I6H2M0"/>
<dbReference type="GO" id="GO:0016020">
    <property type="term" value="C:membrane"/>
    <property type="evidence" value="ECO:0007669"/>
    <property type="project" value="TreeGrafter"/>
</dbReference>
<keyword evidence="8" id="KW-0479">Metal-binding</keyword>
<evidence type="ECO:0000256" key="4">
    <source>
        <dbReference type="ARBA" id="ARBA00012564"/>
    </source>
</evidence>
<organism evidence="15 16">
    <name type="scientific">Phnomibacter ginsenosidimutans</name>
    <dbReference type="NCBI Taxonomy" id="2676868"/>
    <lineage>
        <taxon>Bacteria</taxon>
        <taxon>Pseudomonadati</taxon>
        <taxon>Bacteroidota</taxon>
        <taxon>Chitinophagia</taxon>
        <taxon>Chitinophagales</taxon>
        <taxon>Chitinophagaceae</taxon>
        <taxon>Phnomibacter</taxon>
    </lineage>
</organism>
<dbReference type="PRINTS" id="PR00756">
    <property type="entry name" value="ALADIPTASE"/>
</dbReference>
<feature type="chain" id="PRO_5026290352" description="Aminopeptidase N" evidence="12">
    <location>
        <begin position="20"/>
        <end position="838"/>
    </location>
</feature>
<reference evidence="15 16" key="1">
    <citation type="submission" date="2019-11" db="EMBL/GenBank/DDBJ databases">
        <authorList>
            <person name="Im W.T."/>
        </authorList>
    </citation>
    <scope>NUCLEOTIDE SEQUENCE [LARGE SCALE GENOMIC DNA]</scope>
    <source>
        <strain evidence="15 16">SB-02</strain>
    </source>
</reference>
<comment type="similarity">
    <text evidence="3">Belongs to the peptidase M1 family.</text>
</comment>
<sequence length="838" mass="94920">MFRLVICGLLLAATGIAGRAQQTGTTKTTPAIPLAAQPDYQPSAEKTWDLLHTKIDVRFDYAQRRMPGKVWLTLKPHFYPSKTLTLDAKGMFIHKVALVKPTGMQPLQFNYPDSMQLQILLDKTYQPTDKLTVYVEYTARPDEIKVKGSQAITDAKGLYFINADGKDSTKPIQIWTQGETEATSVWCPIIDKTNQKTTQELSMTVPAKYVTLSNGLLVKQVKNTDGTRTDTWKMDLPHSPYLFFMGVGEYSIVKDKYKNLAVDYYVEPKYASVAKGIFGETPAMMAFFSKLLGVEYPWAKYAQIVGQDYVSGAMENTTSTLHGAGAYQNARQLKDGNSWEIVVAHELFHQWFGDLVTAESWSNLTVNESLADYSEYLWMEYKYGKDRALDYNREAMEGYLAQPGNASKHLVRFQYADKEDMFDGVSYQKGGRILNMLRQYLGDSAFFKGLNVYLTNNKFKNAEAHQLRLAMEEVSGKDLNWFFDQWYFGSGHPKVSLHYQFVDSANMLNVIVEQKQKDKLFYFPIDIDVYTNGKAERSSYWIGKHVSDTIRIAYSTKPTWVNVDPQKLMLWEKDNNLDDAMWLAQMQEGKNYLDKVEALESLAPRWKKEAGYDNALQQLLTDRYYGTRKAALKQLKRGNIKATPASLSLIEKMAATETDLPTRAMALDVLSLQCNAAYETAFTKALQDSSYSVAGAALESLARLDANKAIASAKAQEQDAKGRLKAALQIVDYLKKDTAQASTVLADFKKMAFFEKLQAANGMLYYANRLTDVSNFKKAAGSAIEVYKMLRMDFQGWQTNMLSTLRWMIAVRQQALSNNPNNTLLQEQLKYLQDKTGL</sequence>
<comment type="cofactor">
    <cofactor evidence="2">
        <name>Zn(2+)</name>
        <dbReference type="ChEBI" id="CHEBI:29105"/>
    </cofactor>
</comment>
<dbReference type="KEGG" id="fls:GLV81_12555"/>
<dbReference type="RefSeq" id="WP_157479174.1">
    <property type="nucleotide sequence ID" value="NZ_CP046566.1"/>
</dbReference>
<name>A0A6I6H2M0_9BACT</name>
<comment type="catalytic activity">
    <reaction evidence="1">
        <text>Release of an N-terminal amino acid, Xaa-|-Yaa- from a peptide, amide or arylamide. Xaa is preferably Ala, but may be most amino acids including Pro (slow action). When a terminal hydrophobic residue is followed by a prolyl residue, the two may be released as an intact Xaa-Pro dipeptide.</text>
        <dbReference type="EC" id="3.4.11.2"/>
    </reaction>
</comment>
<evidence type="ECO:0000256" key="11">
    <source>
        <dbReference type="ARBA" id="ARBA00023049"/>
    </source>
</evidence>
<dbReference type="GO" id="GO:0005615">
    <property type="term" value="C:extracellular space"/>
    <property type="evidence" value="ECO:0007669"/>
    <property type="project" value="TreeGrafter"/>
</dbReference>
<evidence type="ECO:0000256" key="2">
    <source>
        <dbReference type="ARBA" id="ARBA00001947"/>
    </source>
</evidence>
<dbReference type="PANTHER" id="PTHR11533">
    <property type="entry name" value="PROTEASE M1 ZINC METALLOPROTEASE"/>
    <property type="match status" value="1"/>
</dbReference>
<dbReference type="SUPFAM" id="SSF55486">
    <property type="entry name" value="Metalloproteases ('zincins'), catalytic domain"/>
    <property type="match status" value="1"/>
</dbReference>
<dbReference type="PANTHER" id="PTHR11533:SF174">
    <property type="entry name" value="PUROMYCIN-SENSITIVE AMINOPEPTIDASE-RELATED"/>
    <property type="match status" value="1"/>
</dbReference>
<proteinExistence type="inferred from homology"/>
<dbReference type="Gene3D" id="1.10.390.10">
    <property type="entry name" value="Neutral Protease Domain 2"/>
    <property type="match status" value="1"/>
</dbReference>
<dbReference type="GO" id="GO:0070006">
    <property type="term" value="F:metalloaminopeptidase activity"/>
    <property type="evidence" value="ECO:0007669"/>
    <property type="project" value="TreeGrafter"/>
</dbReference>
<keyword evidence="16" id="KW-1185">Reference proteome</keyword>
<dbReference type="InterPro" id="IPR016024">
    <property type="entry name" value="ARM-type_fold"/>
</dbReference>
<dbReference type="InterPro" id="IPR027268">
    <property type="entry name" value="Peptidase_M4/M1_CTD_sf"/>
</dbReference>
<dbReference type="EC" id="3.4.11.2" evidence="4"/>
<dbReference type="SUPFAM" id="SSF63737">
    <property type="entry name" value="Leukotriene A4 hydrolase N-terminal domain"/>
    <property type="match status" value="1"/>
</dbReference>
<evidence type="ECO:0000259" key="13">
    <source>
        <dbReference type="Pfam" id="PF01433"/>
    </source>
</evidence>
<dbReference type="Gene3D" id="2.60.40.1730">
    <property type="entry name" value="tricorn interacting facor f3 domain"/>
    <property type="match status" value="1"/>
</dbReference>
<dbReference type="InterPro" id="IPR050344">
    <property type="entry name" value="Peptidase_M1_aminopeptidases"/>
</dbReference>
<dbReference type="GO" id="GO:0043171">
    <property type="term" value="P:peptide catabolic process"/>
    <property type="evidence" value="ECO:0007669"/>
    <property type="project" value="TreeGrafter"/>
</dbReference>
<evidence type="ECO:0000256" key="1">
    <source>
        <dbReference type="ARBA" id="ARBA00000098"/>
    </source>
</evidence>
<dbReference type="GO" id="GO:0005737">
    <property type="term" value="C:cytoplasm"/>
    <property type="evidence" value="ECO:0007669"/>
    <property type="project" value="TreeGrafter"/>
</dbReference>
<dbReference type="GO" id="GO:0042277">
    <property type="term" value="F:peptide binding"/>
    <property type="evidence" value="ECO:0007669"/>
    <property type="project" value="TreeGrafter"/>
</dbReference>
<keyword evidence="7" id="KW-0645">Protease</keyword>
<protein>
    <recommendedName>
        <fullName evidence="5">Aminopeptidase N</fullName>
        <ecNumber evidence="4">3.4.11.2</ecNumber>
    </recommendedName>
</protein>
<keyword evidence="12" id="KW-0732">Signal</keyword>
<dbReference type="GO" id="GO:0006508">
    <property type="term" value="P:proteolysis"/>
    <property type="evidence" value="ECO:0007669"/>
    <property type="project" value="UniProtKB-KW"/>
</dbReference>